<evidence type="ECO:0000256" key="2">
    <source>
        <dbReference type="ARBA" id="ARBA00034301"/>
    </source>
</evidence>
<keyword evidence="6" id="KW-1185">Reference proteome</keyword>
<reference evidence="5 6" key="1">
    <citation type="submission" date="2016-08" db="EMBL/GenBank/DDBJ databases">
        <title>Novel Firmicute Genomes.</title>
        <authorList>
            <person name="Poppleton D.I."/>
            <person name="Gribaldo S."/>
        </authorList>
    </citation>
    <scope>NUCLEOTIDE SEQUENCE [LARGE SCALE GENOMIC DNA]</scope>
    <source>
        <strain evidence="5 6">RAOx-1</strain>
    </source>
</reference>
<dbReference type="AlphaFoldDB" id="A0A419SK36"/>
<dbReference type="EMBL" id="MCHY01000008">
    <property type="protein sequence ID" value="RKD24335.1"/>
    <property type="molecule type" value="Genomic_DNA"/>
</dbReference>
<comment type="catalytic activity">
    <reaction evidence="1">
        <text>3',5'-cyclic CMP + H2O = CMP + H(+)</text>
        <dbReference type="Rhea" id="RHEA:72675"/>
        <dbReference type="ChEBI" id="CHEBI:15377"/>
        <dbReference type="ChEBI" id="CHEBI:15378"/>
        <dbReference type="ChEBI" id="CHEBI:58003"/>
        <dbReference type="ChEBI" id="CHEBI:60377"/>
    </reaction>
    <physiologicalReaction direction="left-to-right" evidence="1">
        <dbReference type="Rhea" id="RHEA:72676"/>
    </physiologicalReaction>
</comment>
<comment type="caution">
    <text evidence="5">The sequence shown here is derived from an EMBL/GenBank/DDBJ whole genome shotgun (WGS) entry which is preliminary data.</text>
</comment>
<name>A0A419SK36_9BACL</name>
<dbReference type="InterPro" id="IPR024884">
    <property type="entry name" value="NAPE-PLD"/>
</dbReference>
<comment type="catalytic activity">
    <reaction evidence="3">
        <text>3',5'-cyclic UMP + H2O = UMP + H(+)</text>
        <dbReference type="Rhea" id="RHEA:70575"/>
        <dbReference type="ChEBI" id="CHEBI:15377"/>
        <dbReference type="ChEBI" id="CHEBI:15378"/>
        <dbReference type="ChEBI" id="CHEBI:57865"/>
        <dbReference type="ChEBI" id="CHEBI:184387"/>
    </reaction>
    <physiologicalReaction direction="left-to-right" evidence="3">
        <dbReference type="Rhea" id="RHEA:70576"/>
    </physiologicalReaction>
</comment>
<dbReference type="OrthoDB" id="9805728at2"/>
<dbReference type="Pfam" id="PF12706">
    <property type="entry name" value="Lactamase_B_2"/>
    <property type="match status" value="1"/>
</dbReference>
<comment type="function">
    <text evidence="2">Counteracts the endogenous Pycsar antiviral defense system. Phosphodiesterase that enables metal-dependent hydrolysis of host cyclic nucleotide Pycsar defense signals such as cCMP and cUMP.</text>
</comment>
<dbReference type="Proteomes" id="UP000284219">
    <property type="component" value="Unassembled WGS sequence"/>
</dbReference>
<dbReference type="PANTHER" id="PTHR15032">
    <property type="entry name" value="N-ACYL-PHOSPHATIDYLETHANOLAMINE-HYDROLYZING PHOSPHOLIPASE D"/>
    <property type="match status" value="1"/>
</dbReference>
<dbReference type="InterPro" id="IPR036866">
    <property type="entry name" value="RibonucZ/Hydroxyglut_hydro"/>
</dbReference>
<dbReference type="InterPro" id="IPR001279">
    <property type="entry name" value="Metallo-B-lactamas"/>
</dbReference>
<evidence type="ECO:0000256" key="1">
    <source>
        <dbReference type="ARBA" id="ARBA00034221"/>
    </source>
</evidence>
<keyword evidence="5" id="KW-0378">Hydrolase</keyword>
<evidence type="ECO:0000256" key="3">
    <source>
        <dbReference type="ARBA" id="ARBA00048505"/>
    </source>
</evidence>
<evidence type="ECO:0000259" key="4">
    <source>
        <dbReference type="Pfam" id="PF12706"/>
    </source>
</evidence>
<evidence type="ECO:0000313" key="6">
    <source>
        <dbReference type="Proteomes" id="UP000284219"/>
    </source>
</evidence>
<accession>A0A419SK36</accession>
<protein>
    <submittedName>
        <fullName evidence="5">MBL fold metallo-hydrolase</fullName>
    </submittedName>
</protein>
<dbReference type="SUPFAM" id="SSF56281">
    <property type="entry name" value="Metallo-hydrolase/oxidoreductase"/>
    <property type="match status" value="1"/>
</dbReference>
<dbReference type="Gene3D" id="3.60.15.10">
    <property type="entry name" value="Ribonuclease Z/Hydroxyacylglutathione hydrolase-like"/>
    <property type="match status" value="1"/>
</dbReference>
<evidence type="ECO:0000313" key="5">
    <source>
        <dbReference type="EMBL" id="RKD24335.1"/>
    </source>
</evidence>
<gene>
    <name evidence="5" type="ORF">BEP19_08030</name>
</gene>
<sequence length="308" mass="36131">MERIRFANLDQVSNMKTWDHFVRWQQSRRTLAKDYSFVIGHHDRIDLQFLYMNRERPTVTWIGHSTFLIQLGGLNIVTDPVWSNRMGMHLRLTPPGIPIQGMPEIDVVLISHSHYDHLHFKSIRALRGNPLFLVPAGLGVKFKNKGFSRVQEFNWWEGQLVKETYFSFVPTQHWSKRTPWDTNRSLWGGWAIDDNLFGRSVYFMGDSGYFSGFHEIGNRHEIDLALVPIGAYEPEWFMGRQHVSPEEAVQAFIDLRGKTFVPMHFNTFKLADDTPQEALLRLRAEWRRRNLCESKLKVLRLGEILTLH</sequence>
<dbReference type="PANTHER" id="PTHR15032:SF36">
    <property type="entry name" value="METALLO-BETA-LACTAMASE DOMAIN-CONTAINING PROTEIN"/>
    <property type="match status" value="1"/>
</dbReference>
<dbReference type="GO" id="GO:0005737">
    <property type="term" value="C:cytoplasm"/>
    <property type="evidence" value="ECO:0007669"/>
    <property type="project" value="TreeGrafter"/>
</dbReference>
<dbReference type="GO" id="GO:0008270">
    <property type="term" value="F:zinc ion binding"/>
    <property type="evidence" value="ECO:0007669"/>
    <property type="project" value="InterPro"/>
</dbReference>
<dbReference type="GO" id="GO:0070290">
    <property type="term" value="F:N-acylphosphatidylethanolamine-specific phospholipase D activity"/>
    <property type="evidence" value="ECO:0007669"/>
    <property type="project" value="InterPro"/>
</dbReference>
<feature type="domain" description="Metallo-beta-lactamase" evidence="4">
    <location>
        <begin position="75"/>
        <end position="265"/>
    </location>
</feature>
<dbReference type="RefSeq" id="WP_120189629.1">
    <property type="nucleotide sequence ID" value="NZ_MCHY01000008.1"/>
</dbReference>
<proteinExistence type="predicted"/>
<dbReference type="PIRSF" id="PIRSF038896">
    <property type="entry name" value="NAPE-PLD"/>
    <property type="match status" value="1"/>
</dbReference>
<organism evidence="5 6">
    <name type="scientific">Ammoniphilus oxalaticus</name>
    <dbReference type="NCBI Taxonomy" id="66863"/>
    <lineage>
        <taxon>Bacteria</taxon>
        <taxon>Bacillati</taxon>
        <taxon>Bacillota</taxon>
        <taxon>Bacilli</taxon>
        <taxon>Bacillales</taxon>
        <taxon>Paenibacillaceae</taxon>
        <taxon>Aneurinibacillus group</taxon>
        <taxon>Ammoniphilus</taxon>
    </lineage>
</organism>